<dbReference type="RefSeq" id="XP_022930123.1">
    <property type="nucleotide sequence ID" value="XM_023074355.1"/>
</dbReference>
<evidence type="ECO:0000256" key="1">
    <source>
        <dbReference type="SAM" id="MobiDB-lite"/>
    </source>
</evidence>
<proteinExistence type="predicted"/>
<gene>
    <name evidence="3" type="primary">LOC111436616</name>
</gene>
<evidence type="ECO:0000313" key="3">
    <source>
        <dbReference type="RefSeq" id="XP_022930123.1"/>
    </source>
</evidence>
<dbReference type="KEGG" id="cmos:111436616"/>
<protein>
    <submittedName>
        <fullName evidence="3">Uncharacterized protein LOC111436616</fullName>
    </submittedName>
</protein>
<dbReference type="Pfam" id="PF14223">
    <property type="entry name" value="Retrotran_gag_2"/>
    <property type="match status" value="1"/>
</dbReference>
<reference evidence="3" key="1">
    <citation type="submission" date="2025-08" db="UniProtKB">
        <authorList>
            <consortium name="RefSeq"/>
        </authorList>
    </citation>
    <scope>IDENTIFICATION</scope>
    <source>
        <tissue evidence="3">Young leaves</tissue>
    </source>
</reference>
<keyword evidence="2" id="KW-1185">Reference proteome</keyword>
<name>A0A6J1EU51_CUCMO</name>
<accession>A0A6J1EU51</accession>
<dbReference type="PANTHER" id="PTHR35317">
    <property type="entry name" value="OS04G0629600 PROTEIN"/>
    <property type="match status" value="1"/>
</dbReference>
<dbReference type="PANTHER" id="PTHR35317:SF34">
    <property type="match status" value="1"/>
</dbReference>
<dbReference type="AlphaFoldDB" id="A0A6J1EU51"/>
<organism evidence="2 3">
    <name type="scientific">Cucurbita moschata</name>
    <name type="common">Winter crookneck squash</name>
    <name type="synonym">Cucurbita pepo var. moschata</name>
    <dbReference type="NCBI Taxonomy" id="3662"/>
    <lineage>
        <taxon>Eukaryota</taxon>
        <taxon>Viridiplantae</taxon>
        <taxon>Streptophyta</taxon>
        <taxon>Embryophyta</taxon>
        <taxon>Tracheophyta</taxon>
        <taxon>Spermatophyta</taxon>
        <taxon>Magnoliopsida</taxon>
        <taxon>eudicotyledons</taxon>
        <taxon>Gunneridae</taxon>
        <taxon>Pentapetalae</taxon>
        <taxon>rosids</taxon>
        <taxon>fabids</taxon>
        <taxon>Cucurbitales</taxon>
        <taxon>Cucurbitaceae</taxon>
        <taxon>Cucurbiteae</taxon>
        <taxon>Cucurbita</taxon>
    </lineage>
</organism>
<feature type="region of interest" description="Disordered" evidence="1">
    <location>
        <begin position="90"/>
        <end position="119"/>
    </location>
</feature>
<dbReference type="GeneID" id="111436616"/>
<sequence length="141" mass="16144">MEFEILQMKTGESVNEYFARTLAITNKMKENGERKGDVAVWEKILRSMTSKLDYVVCSIEVSKDIDTLTIDELQSSLLVHEQCMRSHINEEHSLKVTNGDQSGGRGRGRGSFKGRERGRGRQHFEKAIVECYNCPKFGHFQ</sequence>
<dbReference type="Proteomes" id="UP000504609">
    <property type="component" value="Unplaced"/>
</dbReference>
<evidence type="ECO:0000313" key="2">
    <source>
        <dbReference type="Proteomes" id="UP000504609"/>
    </source>
</evidence>